<protein>
    <submittedName>
        <fullName evidence="2">Uncharacterized protein</fullName>
    </submittedName>
</protein>
<keyword evidence="3" id="KW-1185">Reference proteome</keyword>
<organism evidence="2 3">
    <name type="scientific">Candidatus Neomicrothrix parvicella RN1</name>
    <dbReference type="NCBI Taxonomy" id="1229780"/>
    <lineage>
        <taxon>Bacteria</taxon>
        <taxon>Bacillati</taxon>
        <taxon>Actinomycetota</taxon>
        <taxon>Acidimicrobiia</taxon>
        <taxon>Acidimicrobiales</taxon>
        <taxon>Microthrixaceae</taxon>
        <taxon>Candidatus Neomicrothrix</taxon>
    </lineage>
</organism>
<name>R4YZN7_9ACTN</name>
<dbReference type="HOGENOM" id="CLU_1755512_0_0_11"/>
<dbReference type="Proteomes" id="UP000018291">
    <property type="component" value="Unassembled WGS sequence"/>
</dbReference>
<accession>R4YZN7</accession>
<evidence type="ECO:0000313" key="2">
    <source>
        <dbReference type="EMBL" id="CCM63870.1"/>
    </source>
</evidence>
<dbReference type="EMBL" id="CANL01000024">
    <property type="protein sequence ID" value="CCM63870.1"/>
    <property type="molecule type" value="Genomic_DNA"/>
</dbReference>
<dbReference type="AlphaFoldDB" id="R4YZN7"/>
<proteinExistence type="predicted"/>
<evidence type="ECO:0000313" key="3">
    <source>
        <dbReference type="Proteomes" id="UP000018291"/>
    </source>
</evidence>
<sequence>MFDAKKEASDDLIHAAIQPEVLPAEQFRGAMRATAKPAFSSQVYAIGVTDARLILVPIDRKLAPKGAAVSIRPPDILKTSVDGFGGGLSHFLTADWGDIRLDTSDKNYKFMALGGGMARPTSPSPGQASTEASSSTPRGGRRPPTERW</sequence>
<dbReference type="RefSeq" id="WP_012227148.1">
    <property type="nucleotide sequence ID" value="NZ_HG422565.1"/>
</dbReference>
<feature type="region of interest" description="Disordered" evidence="1">
    <location>
        <begin position="114"/>
        <end position="148"/>
    </location>
</feature>
<dbReference type="STRING" id="1229780.BN381_300017"/>
<gene>
    <name evidence="2" type="ORF">BN381_300017</name>
</gene>
<reference evidence="2 3" key="1">
    <citation type="journal article" date="2013" name="ISME J.">
        <title>Metabolic model for the filamentous 'Candidatus Microthrix parvicella' based on genomic and metagenomic analyses.</title>
        <authorList>
            <person name="Jon McIlroy S."/>
            <person name="Kristiansen R."/>
            <person name="Albertsen M."/>
            <person name="Michael Karst S."/>
            <person name="Rossetti S."/>
            <person name="Lund Nielsen J."/>
            <person name="Tandoi V."/>
            <person name="James Seviour R."/>
            <person name="Nielsen P.H."/>
        </authorList>
    </citation>
    <scope>NUCLEOTIDE SEQUENCE [LARGE SCALE GENOMIC DNA]</scope>
    <source>
        <strain evidence="2 3">RN1</strain>
    </source>
</reference>
<comment type="caution">
    <text evidence="2">The sequence shown here is derived from an EMBL/GenBank/DDBJ whole genome shotgun (WGS) entry which is preliminary data.</text>
</comment>
<evidence type="ECO:0000256" key="1">
    <source>
        <dbReference type="SAM" id="MobiDB-lite"/>
    </source>
</evidence>